<gene>
    <name evidence="15" type="primary">hemY</name>
    <name evidence="15" type="ORF">EV102420_28_00050</name>
</gene>
<evidence type="ECO:0000259" key="14">
    <source>
        <dbReference type="Pfam" id="PF07219"/>
    </source>
</evidence>
<evidence type="ECO:0000313" key="15">
    <source>
        <dbReference type="EMBL" id="GAL60085.1"/>
    </source>
</evidence>
<comment type="function">
    <text evidence="1">Involved in a late step of protoheme IX synthesis.</text>
</comment>
<evidence type="ECO:0000256" key="8">
    <source>
        <dbReference type="ARBA" id="ARBA00022803"/>
    </source>
</evidence>
<name>A0A090V5A8_PSEVU</name>
<dbReference type="GO" id="GO:0006779">
    <property type="term" value="P:porphyrin-containing compound biosynthetic process"/>
    <property type="evidence" value="ECO:0007669"/>
    <property type="project" value="UniProtKB-KW"/>
</dbReference>
<dbReference type="PROSITE" id="PS50005">
    <property type="entry name" value="TPR"/>
    <property type="match status" value="1"/>
</dbReference>
<dbReference type="InterPro" id="IPR013105">
    <property type="entry name" value="TPR_2"/>
</dbReference>
<keyword evidence="4" id="KW-1003">Cell membrane</keyword>
<evidence type="ECO:0000256" key="2">
    <source>
        <dbReference type="ARBA" id="ARBA00004429"/>
    </source>
</evidence>
<dbReference type="InterPro" id="IPR005254">
    <property type="entry name" value="Heme_biosyn_assoc_TPR_pro"/>
</dbReference>
<dbReference type="EMBL" id="BBMZ01000028">
    <property type="protein sequence ID" value="GAL60085.1"/>
    <property type="molecule type" value="Genomic_DNA"/>
</dbReference>
<dbReference type="UniPathway" id="UPA00252"/>
<evidence type="ECO:0000256" key="12">
    <source>
        <dbReference type="PROSITE-ProRule" id="PRU00339"/>
    </source>
</evidence>
<keyword evidence="5" id="KW-0997">Cell inner membrane</keyword>
<evidence type="ECO:0000256" key="11">
    <source>
        <dbReference type="ARBA" id="ARBA00023244"/>
    </source>
</evidence>
<feature type="domain" description="HemY N-terminal" evidence="14">
    <location>
        <begin position="26"/>
        <end position="132"/>
    </location>
</feature>
<dbReference type="OrthoDB" id="7067577at2"/>
<sequence>MLKVLLLFALLLAGIVVGPMVAGHQGYVLIQTDTYNIETSVTGLVIILILALVVLFAVEWLLRRIFHTGARTRGWFTGRKRRRARKQTEQALLKLAEGDYQQVEKLMAKNADHAEQPMVNYLLAAEAAQQRGDEARANQHLQRATELAGHDPIPVEITRVRLQLARNENHAARHGVDNLLEITPRHPEVLRLAEQAYIRTGAWNSLLDCLPSMAKAGVGDEAHREALAQQAWIGMMDQARAEGGSDGLKTWWKHQSRKTRHQAALQAAMAEHLIECDDHDTAQEILLDGLKRQYDDRLVLLIPRLKTNNPEQVEKALRQQIKTQGDRPLLWSTLGQSLMKHGEWKEASLAFRAALKQRPDPFDYAWLADTLDRLQQPEEAAAMRRDGLMHTLQNNPPQ</sequence>
<keyword evidence="11" id="KW-0627">Porphyrin biosynthesis</keyword>
<dbReference type="eggNOG" id="COG3071">
    <property type="taxonomic scope" value="Bacteria"/>
</dbReference>
<feature type="transmembrane region" description="Helical" evidence="13">
    <location>
        <begin position="39"/>
        <end position="62"/>
    </location>
</feature>
<dbReference type="Gene3D" id="1.25.40.10">
    <property type="entry name" value="Tetratricopeptide repeat domain"/>
    <property type="match status" value="2"/>
</dbReference>
<dbReference type="AlphaFoldDB" id="A0A090V5A8"/>
<dbReference type="InterPro" id="IPR010817">
    <property type="entry name" value="HemY_N"/>
</dbReference>
<dbReference type="Proteomes" id="UP000029462">
    <property type="component" value="Unassembled WGS sequence"/>
</dbReference>
<dbReference type="RefSeq" id="WP_042394962.1">
    <property type="nucleotide sequence ID" value="NZ_BBMZ01000028.1"/>
</dbReference>
<dbReference type="GO" id="GO:0005886">
    <property type="term" value="C:plasma membrane"/>
    <property type="evidence" value="ECO:0007669"/>
    <property type="project" value="UniProtKB-SubCell"/>
</dbReference>
<keyword evidence="16" id="KW-1185">Reference proteome</keyword>
<evidence type="ECO:0000256" key="5">
    <source>
        <dbReference type="ARBA" id="ARBA00022519"/>
    </source>
</evidence>
<keyword evidence="9 13" id="KW-1133">Transmembrane helix</keyword>
<comment type="caution">
    <text evidence="15">The sequence shown here is derived from an EMBL/GenBank/DDBJ whole genome shotgun (WGS) entry which is preliminary data.</text>
</comment>
<evidence type="ECO:0000256" key="9">
    <source>
        <dbReference type="ARBA" id="ARBA00022989"/>
    </source>
</evidence>
<evidence type="ECO:0000256" key="3">
    <source>
        <dbReference type="ARBA" id="ARBA00004744"/>
    </source>
</evidence>
<dbReference type="InterPro" id="IPR011990">
    <property type="entry name" value="TPR-like_helical_dom_sf"/>
</dbReference>
<organism evidence="15 16">
    <name type="scientific">Pseudescherichia vulneris NBRC 102420</name>
    <dbReference type="NCBI Taxonomy" id="1115515"/>
    <lineage>
        <taxon>Bacteria</taxon>
        <taxon>Pseudomonadati</taxon>
        <taxon>Pseudomonadota</taxon>
        <taxon>Gammaproteobacteria</taxon>
        <taxon>Enterobacterales</taxon>
        <taxon>Enterobacteriaceae</taxon>
        <taxon>Pseudescherichia</taxon>
    </lineage>
</organism>
<feature type="repeat" description="TPR" evidence="12">
    <location>
        <begin position="328"/>
        <end position="361"/>
    </location>
</feature>
<dbReference type="InterPro" id="IPR019734">
    <property type="entry name" value="TPR_rpt"/>
</dbReference>
<evidence type="ECO:0000256" key="10">
    <source>
        <dbReference type="ARBA" id="ARBA00023136"/>
    </source>
</evidence>
<evidence type="ECO:0000313" key="16">
    <source>
        <dbReference type="Proteomes" id="UP000029462"/>
    </source>
</evidence>
<evidence type="ECO:0000256" key="6">
    <source>
        <dbReference type="ARBA" id="ARBA00022692"/>
    </source>
</evidence>
<dbReference type="Pfam" id="PF07219">
    <property type="entry name" value="HemY_N"/>
    <property type="match status" value="1"/>
</dbReference>
<protein>
    <submittedName>
        <fullName evidence="15">HemY protein</fullName>
    </submittedName>
</protein>
<dbReference type="SUPFAM" id="SSF48452">
    <property type="entry name" value="TPR-like"/>
    <property type="match status" value="1"/>
</dbReference>
<dbReference type="STRING" id="1115515.EV102420_28_00050"/>
<comment type="subcellular location">
    <subcellularLocation>
        <location evidence="2">Cell inner membrane</location>
        <topology evidence="2">Multi-pass membrane protein</topology>
    </subcellularLocation>
</comment>
<dbReference type="GO" id="GO:0042168">
    <property type="term" value="P:heme metabolic process"/>
    <property type="evidence" value="ECO:0007669"/>
    <property type="project" value="InterPro"/>
</dbReference>
<evidence type="ECO:0000256" key="4">
    <source>
        <dbReference type="ARBA" id="ARBA00022475"/>
    </source>
</evidence>
<dbReference type="NCBIfam" id="NF008017">
    <property type="entry name" value="PRK10747.1"/>
    <property type="match status" value="1"/>
</dbReference>
<accession>A0A090V5A8</accession>
<proteinExistence type="predicted"/>
<reference evidence="15 16" key="1">
    <citation type="submission" date="2014-09" db="EMBL/GenBank/DDBJ databases">
        <title>Whole genome shotgun sequence of Escherichia vulneris NBRC 102420.</title>
        <authorList>
            <person name="Yoshida Y."/>
            <person name="Hosoyama A."/>
            <person name="Tsuchikane K."/>
            <person name="Ohji S."/>
            <person name="Ichikawa N."/>
            <person name="Kimura A."/>
            <person name="Yamazoe A."/>
            <person name="Ezaki T."/>
            <person name="Fujita N."/>
        </authorList>
    </citation>
    <scope>NUCLEOTIDE SEQUENCE [LARGE SCALE GENOMIC DNA]</scope>
    <source>
        <strain evidence="15 16">NBRC 102420</strain>
    </source>
</reference>
<keyword evidence="8 12" id="KW-0802">TPR repeat</keyword>
<dbReference type="NCBIfam" id="TIGR00540">
    <property type="entry name" value="TPR_hemY_coli"/>
    <property type="match status" value="1"/>
</dbReference>
<evidence type="ECO:0000256" key="13">
    <source>
        <dbReference type="SAM" id="Phobius"/>
    </source>
</evidence>
<dbReference type="Pfam" id="PF07719">
    <property type="entry name" value="TPR_2"/>
    <property type="match status" value="1"/>
</dbReference>
<keyword evidence="10 13" id="KW-0472">Membrane</keyword>
<keyword evidence="7" id="KW-0677">Repeat</keyword>
<comment type="pathway">
    <text evidence="3">Porphyrin-containing compound metabolism; protoheme biosynthesis.</text>
</comment>
<evidence type="ECO:0000256" key="7">
    <source>
        <dbReference type="ARBA" id="ARBA00022737"/>
    </source>
</evidence>
<evidence type="ECO:0000256" key="1">
    <source>
        <dbReference type="ARBA" id="ARBA00002962"/>
    </source>
</evidence>
<keyword evidence="6 13" id="KW-0812">Transmembrane</keyword>